<dbReference type="RefSeq" id="WP_077588650.1">
    <property type="nucleotide sequence ID" value="NZ_CP019640.1"/>
</dbReference>
<feature type="active site" description="Proton acceptor" evidence="2">
    <location>
        <position position="125"/>
    </location>
</feature>
<dbReference type="Pfam" id="PF13563">
    <property type="entry name" value="2_5_RNA_ligase2"/>
    <property type="match status" value="1"/>
</dbReference>
<dbReference type="Proteomes" id="UP000188184">
    <property type="component" value="Chromosome"/>
</dbReference>
<dbReference type="PANTHER" id="PTHR35561">
    <property type="entry name" value="RNA 2',3'-CYCLIC PHOSPHODIESTERASE"/>
    <property type="match status" value="1"/>
</dbReference>
<dbReference type="KEGG" id="pmar:B0X71_06520"/>
<dbReference type="SUPFAM" id="SSF55144">
    <property type="entry name" value="LigT-like"/>
    <property type="match status" value="1"/>
</dbReference>
<reference evidence="3 4" key="1">
    <citation type="submission" date="2017-02" db="EMBL/GenBank/DDBJ databases">
        <title>The complete genomic sequence of a novel cold adapted crude oil-degrading bacterium Planococcus qaidamina Y42.</title>
        <authorList>
            <person name="Yang R."/>
        </authorList>
    </citation>
    <scope>NUCLEOTIDE SEQUENCE [LARGE SCALE GENOMIC DNA]</scope>
    <source>
        <strain evidence="3 4">Y42</strain>
    </source>
</reference>
<comment type="similarity">
    <text evidence="2">Belongs to the 2H phosphoesterase superfamily. ThpR family.</text>
</comment>
<feature type="active site" description="Proton donor" evidence="2">
    <location>
        <position position="41"/>
    </location>
</feature>
<organism evidence="3 4">
    <name type="scientific">Planococcus lenghuensis</name>
    <dbReference type="NCBI Taxonomy" id="2213202"/>
    <lineage>
        <taxon>Bacteria</taxon>
        <taxon>Bacillati</taxon>
        <taxon>Bacillota</taxon>
        <taxon>Bacilli</taxon>
        <taxon>Bacillales</taxon>
        <taxon>Caryophanaceae</taxon>
        <taxon>Planococcus</taxon>
    </lineage>
</organism>
<dbReference type="OrthoDB" id="9789350at2"/>
<keyword evidence="3" id="KW-0436">Ligase</keyword>
<dbReference type="EMBL" id="CP019640">
    <property type="protein sequence ID" value="AQQ52771.1"/>
    <property type="molecule type" value="Genomic_DNA"/>
</dbReference>
<evidence type="ECO:0000256" key="2">
    <source>
        <dbReference type="HAMAP-Rule" id="MF_01940"/>
    </source>
</evidence>
<evidence type="ECO:0000313" key="4">
    <source>
        <dbReference type="Proteomes" id="UP000188184"/>
    </source>
</evidence>
<gene>
    <name evidence="3" type="ORF">B0X71_06520</name>
</gene>
<proteinExistence type="inferred from homology"/>
<dbReference type="AlphaFoldDB" id="A0A1Q2KX47"/>
<dbReference type="EC" id="3.1.4.58" evidence="2"/>
<dbReference type="PANTHER" id="PTHR35561:SF1">
    <property type="entry name" value="RNA 2',3'-CYCLIC PHOSPHODIESTERASE"/>
    <property type="match status" value="1"/>
</dbReference>
<comment type="function">
    <text evidence="2">Hydrolyzes RNA 2',3'-cyclic phosphodiester to an RNA 2'-phosphomonoester.</text>
</comment>
<dbReference type="GO" id="GO:0004113">
    <property type="term" value="F:2',3'-cyclic-nucleotide 3'-phosphodiesterase activity"/>
    <property type="evidence" value="ECO:0007669"/>
    <property type="project" value="InterPro"/>
</dbReference>
<keyword evidence="1 2" id="KW-0378">Hydrolase</keyword>
<dbReference type="InterPro" id="IPR009097">
    <property type="entry name" value="Cyclic_Pdiesterase"/>
</dbReference>
<evidence type="ECO:0000256" key="1">
    <source>
        <dbReference type="ARBA" id="ARBA00022801"/>
    </source>
</evidence>
<dbReference type="HAMAP" id="MF_01940">
    <property type="entry name" value="RNA_CPDase"/>
    <property type="match status" value="1"/>
</dbReference>
<dbReference type="Gene3D" id="3.90.1140.10">
    <property type="entry name" value="Cyclic phosphodiesterase"/>
    <property type="match status" value="1"/>
</dbReference>
<name>A0A1Q2KX47_9BACL</name>
<dbReference type="GO" id="GO:0016874">
    <property type="term" value="F:ligase activity"/>
    <property type="evidence" value="ECO:0007669"/>
    <property type="project" value="UniProtKB-KW"/>
</dbReference>
<dbReference type="NCBIfam" id="TIGR02258">
    <property type="entry name" value="2_5_ligase"/>
    <property type="match status" value="1"/>
</dbReference>
<accession>A0A1Q2KX47</accession>
<protein>
    <recommendedName>
        <fullName evidence="2">RNA 2',3'-cyclic phosphodiesterase</fullName>
        <shortName evidence="2">RNA 2',3'-CPDase</shortName>
        <ecNumber evidence="2">3.1.4.58</ecNumber>
    </recommendedName>
</protein>
<comment type="catalytic activity">
    <reaction evidence="2">
        <text>a 3'-end 2',3'-cyclophospho-ribonucleotide-RNA + H2O = a 3'-end 2'-phospho-ribonucleotide-RNA + H(+)</text>
        <dbReference type="Rhea" id="RHEA:11828"/>
        <dbReference type="Rhea" id="RHEA-COMP:10464"/>
        <dbReference type="Rhea" id="RHEA-COMP:17353"/>
        <dbReference type="ChEBI" id="CHEBI:15377"/>
        <dbReference type="ChEBI" id="CHEBI:15378"/>
        <dbReference type="ChEBI" id="CHEBI:83064"/>
        <dbReference type="ChEBI" id="CHEBI:173113"/>
        <dbReference type="EC" id="3.1.4.58"/>
    </reaction>
</comment>
<evidence type="ECO:0000313" key="3">
    <source>
        <dbReference type="EMBL" id="AQQ52771.1"/>
    </source>
</evidence>
<feature type="short sequence motif" description="HXTX 1" evidence="2">
    <location>
        <begin position="41"/>
        <end position="44"/>
    </location>
</feature>
<keyword evidence="4" id="KW-1185">Reference proteome</keyword>
<dbReference type="InterPro" id="IPR004175">
    <property type="entry name" value="RNA_CPDase"/>
</dbReference>
<sequence>MSSHYFIGIRLPEETAASLALQRDSWRLRSHKQLPPAEDLHITLVYIGADPNDELPDVLQALEAVDMAAFEVTVSGAGTFGNPATPRVIYADVQENPHLRELQRQVEAALEPFSLRPDKRPFVPHITLAKKWKGNDPLTEPLTIGIERFTVSEFSLFQVHLDKRPRYEAVRTYELSENASK</sequence>
<feature type="short sequence motif" description="HXTX 2" evidence="2">
    <location>
        <begin position="125"/>
        <end position="128"/>
    </location>
</feature>
<dbReference type="GO" id="GO:0008664">
    <property type="term" value="F:RNA 2',3'-cyclic 3'-phosphodiesterase activity"/>
    <property type="evidence" value="ECO:0007669"/>
    <property type="project" value="UniProtKB-EC"/>
</dbReference>